<name>A0A9N8DXV8_9STRA</name>
<evidence type="ECO:0000313" key="4">
    <source>
        <dbReference type="Proteomes" id="UP001153069"/>
    </source>
</evidence>
<feature type="compositionally biased region" description="Polar residues" evidence="2">
    <location>
        <begin position="322"/>
        <end position="336"/>
    </location>
</feature>
<dbReference type="Gene3D" id="1.10.287.1060">
    <property type="entry name" value="ESAT-6-like"/>
    <property type="match status" value="1"/>
</dbReference>
<dbReference type="AlphaFoldDB" id="A0A9N8DXV8"/>
<evidence type="ECO:0000256" key="1">
    <source>
        <dbReference type="SAM" id="Coils"/>
    </source>
</evidence>
<feature type="compositionally biased region" description="Low complexity" evidence="2">
    <location>
        <begin position="1"/>
        <end position="12"/>
    </location>
</feature>
<feature type="coiled-coil region" evidence="1">
    <location>
        <begin position="566"/>
        <end position="593"/>
    </location>
</feature>
<dbReference type="Proteomes" id="UP001153069">
    <property type="component" value="Unassembled WGS sequence"/>
</dbReference>
<feature type="region of interest" description="Disordered" evidence="2">
    <location>
        <begin position="201"/>
        <end position="525"/>
    </location>
</feature>
<feature type="region of interest" description="Disordered" evidence="2">
    <location>
        <begin position="707"/>
        <end position="735"/>
    </location>
</feature>
<feature type="compositionally biased region" description="Basic residues" evidence="2">
    <location>
        <begin position="283"/>
        <end position="293"/>
    </location>
</feature>
<evidence type="ECO:0000313" key="3">
    <source>
        <dbReference type="EMBL" id="CAB9510801.1"/>
    </source>
</evidence>
<feature type="compositionally biased region" description="Low complexity" evidence="2">
    <location>
        <begin position="203"/>
        <end position="220"/>
    </location>
</feature>
<reference evidence="3" key="1">
    <citation type="submission" date="2020-06" db="EMBL/GenBank/DDBJ databases">
        <authorList>
            <consortium name="Plant Systems Biology data submission"/>
        </authorList>
    </citation>
    <scope>NUCLEOTIDE SEQUENCE</scope>
    <source>
        <strain evidence="3">D6</strain>
    </source>
</reference>
<evidence type="ECO:0000256" key="2">
    <source>
        <dbReference type="SAM" id="MobiDB-lite"/>
    </source>
</evidence>
<dbReference type="EMBL" id="CAICTM010000452">
    <property type="protein sequence ID" value="CAB9510801.1"/>
    <property type="molecule type" value="Genomic_DNA"/>
</dbReference>
<feature type="region of interest" description="Disordered" evidence="2">
    <location>
        <begin position="131"/>
        <end position="165"/>
    </location>
</feature>
<feature type="region of interest" description="Disordered" evidence="2">
    <location>
        <begin position="1"/>
        <end position="23"/>
    </location>
</feature>
<feature type="compositionally biased region" description="Low complexity" evidence="2">
    <location>
        <begin position="442"/>
        <end position="454"/>
    </location>
</feature>
<dbReference type="Gene3D" id="1.20.58.80">
    <property type="entry name" value="Phosphotransferase system, lactose/cellobiose-type IIA subunit"/>
    <property type="match status" value="1"/>
</dbReference>
<feature type="compositionally biased region" description="Polar residues" evidence="2">
    <location>
        <begin position="393"/>
        <end position="421"/>
    </location>
</feature>
<accession>A0A9N8DXV8</accession>
<dbReference type="OrthoDB" id="48086at2759"/>
<gene>
    <name evidence="3" type="ORF">SEMRO_453_G146150.1</name>
</gene>
<protein>
    <submittedName>
        <fullName evidence="3">Uncharacterized protein</fullName>
    </submittedName>
</protein>
<feature type="compositionally biased region" description="Polar residues" evidence="2">
    <location>
        <begin position="346"/>
        <end position="361"/>
    </location>
</feature>
<keyword evidence="4" id="KW-1185">Reference proteome</keyword>
<proteinExistence type="predicted"/>
<organism evidence="3 4">
    <name type="scientific">Seminavis robusta</name>
    <dbReference type="NCBI Taxonomy" id="568900"/>
    <lineage>
        <taxon>Eukaryota</taxon>
        <taxon>Sar</taxon>
        <taxon>Stramenopiles</taxon>
        <taxon>Ochrophyta</taxon>
        <taxon>Bacillariophyta</taxon>
        <taxon>Bacillariophyceae</taxon>
        <taxon>Bacillariophycidae</taxon>
        <taxon>Naviculales</taxon>
        <taxon>Naviculaceae</taxon>
        <taxon>Seminavis</taxon>
    </lineage>
</organism>
<sequence length="749" mass="83671">MTSSSNNNNNNNDHAASATRRKHLKEVEAESGKALLHVLDSYPIEKYYGMADRLVTAFQLALDERRLDDAYVFGLRFATFSLEGLPKHGNYQRQNKMQRVKNSRQVDQVLQKMELVATRMDAEERLKEKLRRQAQERKKREELARKQEEDQKQKAELSKKQRHADILRQQREELVAQRVMEKLQKQKDEKQKLEQRALEKLKLLNTKTKPSQQQQQQQEQQKSKPIKQEPQGEKNSANSHAPLYQASVEGYKYQKPGHNNKAEEATPQETTTVPPKKSEPKSMKQKVTPKKKPQSTAGSAGVESGLSLLNFPSAPSEKPKMTRTSNSKRQVTSSKSVAPAQKNTEKPSIQATVYNSEQQATKKLLQQAPKKTSSRSVVSQGQFNTPSTSTTSNQQIGTQTTEQKASWWDTSANAETNSQKPWWQRGVAATGTTPVKEDADSTKPTTTTANTAETNKPEGKSNAPSAVPGSHSVGKEATTPMIKSTAPLKSTMKLFQKLSPKKAPNSKKIMPNNPLPPQPKEPTSEGYEITMGSTTSLQVVETEPEEEPYVEGSYRSKLTPQEAKTVQLLEDTIRLQQARLERLEGSKERALLRQEAKKRLKQGDRKGALYCLAKKKRLNQTIDVIKSAVFNMETQIIMLESAVESREVGMIMKEASDAVSSVQKGVRISDFTDEKVGELLAAAGQGGMMADFDEEELLSELQEPDEEEVAAMTDDESTSLLSLPTAPQCEVDPLDKHETSASRIIASLF</sequence>
<keyword evidence="1" id="KW-0175">Coiled coil</keyword>
<feature type="compositionally biased region" description="Acidic residues" evidence="2">
    <location>
        <begin position="707"/>
        <end position="717"/>
    </location>
</feature>
<comment type="caution">
    <text evidence="3">The sequence shown here is derived from an EMBL/GenBank/DDBJ whole genome shotgun (WGS) entry which is preliminary data.</text>
</comment>
<feature type="compositionally biased region" description="Polar residues" evidence="2">
    <location>
        <begin position="369"/>
        <end position="386"/>
    </location>
</feature>